<reference evidence="1 2" key="1">
    <citation type="submission" date="2020-08" db="EMBL/GenBank/DDBJ databases">
        <title>A novel species.</title>
        <authorList>
            <person name="Gao J."/>
        </authorList>
    </citation>
    <scope>NUCLEOTIDE SEQUENCE [LARGE SCALE GENOMIC DNA]</scope>
    <source>
        <strain evidence="1 2">CRPJ-33</strain>
    </source>
</reference>
<proteinExistence type="predicted"/>
<keyword evidence="2" id="KW-1185">Reference proteome</keyword>
<accession>A0A7H0HXV3</accession>
<organism evidence="1 2">
    <name type="scientific">Streptomyces genisteinicus</name>
    <dbReference type="NCBI Taxonomy" id="2768068"/>
    <lineage>
        <taxon>Bacteria</taxon>
        <taxon>Bacillati</taxon>
        <taxon>Actinomycetota</taxon>
        <taxon>Actinomycetes</taxon>
        <taxon>Kitasatosporales</taxon>
        <taxon>Streptomycetaceae</taxon>
        <taxon>Streptomyces</taxon>
    </lineage>
</organism>
<dbReference type="RefSeq" id="WP_187742450.1">
    <property type="nucleotide sequence ID" value="NZ_CP060825.1"/>
</dbReference>
<protein>
    <submittedName>
        <fullName evidence="1">Uncharacterized protein</fullName>
    </submittedName>
</protein>
<dbReference type="AlphaFoldDB" id="A0A7H0HXV3"/>
<evidence type="ECO:0000313" key="1">
    <source>
        <dbReference type="EMBL" id="QNP65369.1"/>
    </source>
</evidence>
<gene>
    <name evidence="1" type="ORF">IAG43_22190</name>
</gene>
<dbReference type="KEGG" id="sgj:IAG43_22190"/>
<evidence type="ECO:0000313" key="2">
    <source>
        <dbReference type="Proteomes" id="UP000516230"/>
    </source>
</evidence>
<dbReference type="EMBL" id="CP060825">
    <property type="protein sequence ID" value="QNP65369.1"/>
    <property type="molecule type" value="Genomic_DNA"/>
</dbReference>
<sequence>MTERRERVGTVPEEFGGLVREFRGLLGRYPGAAGVFSLAYHPDGLGGTPPEPGTVTTAGITQPVFECTEIEPGLMECPRVDEQ</sequence>
<name>A0A7H0HXV3_9ACTN</name>
<dbReference type="Proteomes" id="UP000516230">
    <property type="component" value="Chromosome"/>
</dbReference>